<dbReference type="InterPro" id="IPR015590">
    <property type="entry name" value="Aldehyde_DH_dom"/>
</dbReference>
<keyword evidence="7" id="KW-0812">Transmembrane</keyword>
<dbReference type="EMBL" id="CP090163">
    <property type="protein sequence ID" value="UJO12828.1"/>
    <property type="molecule type" value="Genomic_DNA"/>
</dbReference>
<dbReference type="PROSITE" id="PS00070">
    <property type="entry name" value="ALDEHYDE_DEHYDR_CYS"/>
    <property type="match status" value="1"/>
</dbReference>
<feature type="active site" evidence="5">
    <location>
        <position position="304"/>
    </location>
</feature>
<evidence type="ECO:0000256" key="5">
    <source>
        <dbReference type="PROSITE-ProRule" id="PRU10007"/>
    </source>
</evidence>
<feature type="domain" description="Aldehyde dehydrogenase" evidence="8">
    <location>
        <begin position="67"/>
        <end position="549"/>
    </location>
</feature>
<dbReference type="OMA" id="ILMRGTF"/>
<organism evidence="9 10">
    <name type="scientific">Passalora fulva</name>
    <name type="common">Tomato leaf mold</name>
    <name type="synonym">Cladosporium fulvum</name>
    <dbReference type="NCBI Taxonomy" id="5499"/>
    <lineage>
        <taxon>Eukaryota</taxon>
        <taxon>Fungi</taxon>
        <taxon>Dikarya</taxon>
        <taxon>Ascomycota</taxon>
        <taxon>Pezizomycotina</taxon>
        <taxon>Dothideomycetes</taxon>
        <taxon>Dothideomycetidae</taxon>
        <taxon>Mycosphaerellales</taxon>
        <taxon>Mycosphaerellaceae</taxon>
        <taxon>Fulvia</taxon>
    </lineage>
</organism>
<dbReference type="GeneID" id="71980608"/>
<name>A0A9Q8L8J9_PASFU</name>
<dbReference type="GO" id="GO:0004029">
    <property type="term" value="F:aldehyde dehydrogenase (NAD+) activity"/>
    <property type="evidence" value="ECO:0007669"/>
    <property type="project" value="UniProtKB-EC"/>
</dbReference>
<dbReference type="PANTHER" id="PTHR11699">
    <property type="entry name" value="ALDEHYDE DEHYDROGENASE-RELATED"/>
    <property type="match status" value="1"/>
</dbReference>
<dbReference type="Proteomes" id="UP000756132">
    <property type="component" value="Chromosome 1"/>
</dbReference>
<evidence type="ECO:0000313" key="10">
    <source>
        <dbReference type="Proteomes" id="UP000756132"/>
    </source>
</evidence>
<evidence type="ECO:0000259" key="8">
    <source>
        <dbReference type="Pfam" id="PF00171"/>
    </source>
</evidence>
<evidence type="ECO:0000256" key="3">
    <source>
        <dbReference type="ARBA" id="ARBA00024226"/>
    </source>
</evidence>
<dbReference type="Pfam" id="PF00171">
    <property type="entry name" value="Aldedh"/>
    <property type="match status" value="1"/>
</dbReference>
<comment type="catalytic activity">
    <reaction evidence="4">
        <text>an aldehyde + NAD(+) + H2O = a carboxylate + NADH + 2 H(+)</text>
        <dbReference type="Rhea" id="RHEA:16185"/>
        <dbReference type="ChEBI" id="CHEBI:15377"/>
        <dbReference type="ChEBI" id="CHEBI:15378"/>
        <dbReference type="ChEBI" id="CHEBI:17478"/>
        <dbReference type="ChEBI" id="CHEBI:29067"/>
        <dbReference type="ChEBI" id="CHEBI:57540"/>
        <dbReference type="ChEBI" id="CHEBI:57945"/>
        <dbReference type="EC" id="1.2.1.3"/>
    </reaction>
</comment>
<dbReference type="RefSeq" id="XP_047757194.1">
    <property type="nucleotide sequence ID" value="XM_047899878.1"/>
</dbReference>
<dbReference type="AlphaFoldDB" id="A0A9Q8L8J9"/>
<dbReference type="InterPro" id="IPR016162">
    <property type="entry name" value="Ald_DH_N"/>
</dbReference>
<keyword evidence="7" id="KW-1133">Transmembrane helix</keyword>
<evidence type="ECO:0000256" key="6">
    <source>
        <dbReference type="RuleBase" id="RU003345"/>
    </source>
</evidence>
<dbReference type="Gene3D" id="3.40.309.10">
    <property type="entry name" value="Aldehyde Dehydrogenase, Chain A, domain 2"/>
    <property type="match status" value="1"/>
</dbReference>
<feature type="transmembrane region" description="Helical" evidence="7">
    <location>
        <begin position="12"/>
        <end position="30"/>
    </location>
</feature>
<evidence type="ECO:0000256" key="7">
    <source>
        <dbReference type="SAM" id="Phobius"/>
    </source>
</evidence>
<comment type="similarity">
    <text evidence="1 6">Belongs to the aldehyde dehydrogenase family.</text>
</comment>
<keyword evidence="7" id="KW-0472">Membrane</keyword>
<reference evidence="9" key="2">
    <citation type="journal article" date="2022" name="Microb. Genom.">
        <title>A chromosome-scale genome assembly of the tomato pathogen Cladosporium fulvum reveals a compartmentalized genome architecture and the presence of a dispensable chromosome.</title>
        <authorList>
            <person name="Zaccaron A.Z."/>
            <person name="Chen L.H."/>
            <person name="Samaras A."/>
            <person name="Stergiopoulos I."/>
        </authorList>
    </citation>
    <scope>NUCLEOTIDE SEQUENCE</scope>
    <source>
        <strain evidence="9">Race5_Kim</strain>
    </source>
</reference>
<sequence>MDASTRILLDPKVISTVVCLLLAWIAFLILRTDPEKAIEFSVPAPEQCKPAWQGKELDKPTIKVQNSTAIQCYCPATGQLLGLVNPSTPDRIDRVIARASVAQQQWKATTFARRRKVLKTLLKFILDNTEDIVRAACLDSGKTRTDAIFGEVLVTAEKLKWTIDHGAKALRPDRRPTNFLMFYKHNEIQYEPLGVIAACVSWNYPFHNLIGPIISGIFAGNAVVIKNSEQTAWSSVYFINIVRDALSACGHDPNIVHAISCWPQTAEYLTSHPGISHLTFIGSKPVAHEVAKSASKVLTPLCIELGGKDAAVVLDEPNGRALSKSEMNRIASILMRGVFQSSGQNCVGIERIVAMPAAYDMLIEMLEPRIRNLRPGYDLDPENDEGVDVGAMVSPASFDRLEGLIAEARGQGARSLIGGHRYHHERYPAGHFFSPTLVVDVTPQMRLAQEELFAPVCVIMRASNVEEVVQITNSTIYGLGCSVFGPTSSSAARDNLRHVTTSVKAGMVAVNDFAANYVVQLPFGGVGGSGYGRFAGLEGLRGVSNAKSICRDKWPGLLKTAIPAELNYPMRPSAWVKARGVVEVGNGDTLRRRLQGVRKLAGF</sequence>
<dbReference type="SUPFAM" id="SSF53720">
    <property type="entry name" value="ALDH-like"/>
    <property type="match status" value="1"/>
</dbReference>
<evidence type="ECO:0000256" key="4">
    <source>
        <dbReference type="ARBA" id="ARBA00049194"/>
    </source>
</evidence>
<dbReference type="FunFam" id="3.40.309.10:FF:000024">
    <property type="entry name" value="Betaine aldehyde dehydrogenase"/>
    <property type="match status" value="1"/>
</dbReference>
<dbReference type="Gene3D" id="3.40.605.10">
    <property type="entry name" value="Aldehyde Dehydrogenase, Chain A, domain 1"/>
    <property type="match status" value="1"/>
</dbReference>
<keyword evidence="2 6" id="KW-0560">Oxidoreductase</keyword>
<accession>A0A9Q8L8J9</accession>
<dbReference type="PROSITE" id="PS00687">
    <property type="entry name" value="ALDEHYDE_DEHYDR_GLU"/>
    <property type="match status" value="1"/>
</dbReference>
<dbReference type="InterPro" id="IPR016161">
    <property type="entry name" value="Ald_DH/histidinol_DH"/>
</dbReference>
<dbReference type="InterPro" id="IPR016160">
    <property type="entry name" value="Ald_DH_CS_CYS"/>
</dbReference>
<dbReference type="InterPro" id="IPR016163">
    <property type="entry name" value="Ald_DH_C"/>
</dbReference>
<evidence type="ECO:0000256" key="1">
    <source>
        <dbReference type="ARBA" id="ARBA00009986"/>
    </source>
</evidence>
<evidence type="ECO:0000256" key="2">
    <source>
        <dbReference type="ARBA" id="ARBA00023002"/>
    </source>
</evidence>
<gene>
    <name evidence="9" type="ORF">CLAFUR5_00730</name>
</gene>
<evidence type="ECO:0000313" key="9">
    <source>
        <dbReference type="EMBL" id="UJO12828.1"/>
    </source>
</evidence>
<reference evidence="9" key="1">
    <citation type="submission" date="2021-12" db="EMBL/GenBank/DDBJ databases">
        <authorList>
            <person name="Zaccaron A."/>
            <person name="Stergiopoulos I."/>
        </authorList>
    </citation>
    <scope>NUCLEOTIDE SEQUENCE</scope>
    <source>
        <strain evidence="9">Race5_Kim</strain>
    </source>
</reference>
<dbReference type="OrthoDB" id="310895at2759"/>
<dbReference type="InterPro" id="IPR029510">
    <property type="entry name" value="Ald_DH_CS_GLU"/>
</dbReference>
<keyword evidence="10" id="KW-1185">Reference proteome</keyword>
<dbReference type="KEGG" id="ffu:CLAFUR5_00730"/>
<protein>
    <recommendedName>
        <fullName evidence="3">aldehyde dehydrogenase (NAD(+))</fullName>
        <ecNumber evidence="3">1.2.1.3</ecNumber>
    </recommendedName>
</protein>
<dbReference type="EC" id="1.2.1.3" evidence="3"/>
<proteinExistence type="inferred from homology"/>